<feature type="compositionally biased region" description="Polar residues" evidence="1">
    <location>
        <begin position="141"/>
        <end position="156"/>
    </location>
</feature>
<evidence type="ECO:0000313" key="3">
    <source>
        <dbReference type="Proteomes" id="UP001055253"/>
    </source>
</evidence>
<feature type="compositionally biased region" description="Polar residues" evidence="1">
    <location>
        <begin position="85"/>
        <end position="101"/>
    </location>
</feature>
<evidence type="ECO:0000313" key="2">
    <source>
        <dbReference type="EMBL" id="UVY90001.1"/>
    </source>
</evidence>
<reference evidence="2" key="1">
    <citation type="submission" date="2022-08" db="EMBL/GenBank/DDBJ databases">
        <title>Complete genome sequence of 14 non-tuberculosis mycobacteria type-strains.</title>
        <authorList>
            <person name="Igarashi Y."/>
            <person name="Osugi A."/>
            <person name="Mitarai S."/>
        </authorList>
    </citation>
    <scope>NUCLEOTIDE SEQUENCE</scope>
    <source>
        <strain evidence="2">ATCC 19423</strain>
    </source>
</reference>
<evidence type="ECO:0000256" key="1">
    <source>
        <dbReference type="SAM" id="MobiDB-lite"/>
    </source>
</evidence>
<organism evidence="2 3">
    <name type="scientific">Mycobacterium ulcerans</name>
    <dbReference type="NCBI Taxonomy" id="1809"/>
    <lineage>
        <taxon>Bacteria</taxon>
        <taxon>Bacillati</taxon>
        <taxon>Actinomycetota</taxon>
        <taxon>Actinomycetes</taxon>
        <taxon>Mycobacteriales</taxon>
        <taxon>Mycobacteriaceae</taxon>
        <taxon>Mycobacterium</taxon>
        <taxon>Mycobacterium ulcerans group</taxon>
    </lineage>
</organism>
<dbReference type="EMBL" id="CP103312">
    <property type="protein sequence ID" value="UVY90001.1"/>
    <property type="molecule type" value="Genomic_DNA"/>
</dbReference>
<sequence>MADVAAPSIAANVIITPDMVPPPAEPLEAQAAQYKTLADQVSDLAQQLRAANAMREDAAQSPGWDVGHEKIASSPPTTDAWPASTPLQRNTLRGSLGSTATPKGPNAAWLTEQIKSSRRQKTQSSSRRSSRAGTRMRVPSQPAQSGQRPLGPQSSRKLPVPILRP</sequence>
<dbReference type="Proteomes" id="UP001055253">
    <property type="component" value="Plasmid unnamed1"/>
</dbReference>
<feature type="region of interest" description="Disordered" evidence="1">
    <location>
        <begin position="52"/>
        <end position="165"/>
    </location>
</feature>
<keyword evidence="2" id="KW-0614">Plasmid</keyword>
<name>A0ABY5TUH0_MYCUL</name>
<proteinExistence type="predicted"/>
<protein>
    <submittedName>
        <fullName evidence="2">Uncharacterized protein</fullName>
    </submittedName>
</protein>
<geneLocation type="plasmid" evidence="2 3">
    <name>unnamed1</name>
</geneLocation>
<keyword evidence="3" id="KW-1185">Reference proteome</keyword>
<accession>A0ABY5TUH0</accession>
<gene>
    <name evidence="2" type="ORF">MJO63_26305</name>
</gene>